<dbReference type="AlphaFoldDB" id="A0A0F9AUD2"/>
<sequence length="223" mass="23231">MSTATRRIPLDRRVCVVREGRIDVRPERGAIIGPFLGLAISLSLFVAVALFASQLSAVALAAMLIPGLILGPLSGMGLVYSLVAAHVVVDARKQSVAFQQGVLGLGIGTVELVPFWKIERLEVCDLQLGEVEGKGPPPPLDLRAWDVVLVKTSGKELSIGQVLAANTPDLIDEGFDRALDAAEAVAKLVGKDVVITAEIEESAEAPAAEPGDQGAGEPAEGSP</sequence>
<proteinExistence type="predicted"/>
<evidence type="ECO:0000256" key="2">
    <source>
        <dbReference type="SAM" id="Phobius"/>
    </source>
</evidence>
<feature type="transmembrane region" description="Helical" evidence="2">
    <location>
        <begin position="31"/>
        <end position="52"/>
    </location>
</feature>
<dbReference type="EMBL" id="LAZR01044207">
    <property type="protein sequence ID" value="KKL05222.1"/>
    <property type="molecule type" value="Genomic_DNA"/>
</dbReference>
<organism evidence="3">
    <name type="scientific">marine sediment metagenome</name>
    <dbReference type="NCBI Taxonomy" id="412755"/>
    <lineage>
        <taxon>unclassified sequences</taxon>
        <taxon>metagenomes</taxon>
        <taxon>ecological metagenomes</taxon>
    </lineage>
</organism>
<keyword evidence="2" id="KW-1133">Transmembrane helix</keyword>
<keyword evidence="2" id="KW-0812">Transmembrane</keyword>
<evidence type="ECO:0000313" key="3">
    <source>
        <dbReference type="EMBL" id="KKL05222.1"/>
    </source>
</evidence>
<reference evidence="3" key="1">
    <citation type="journal article" date="2015" name="Nature">
        <title>Complex archaea that bridge the gap between prokaryotes and eukaryotes.</title>
        <authorList>
            <person name="Spang A."/>
            <person name="Saw J.H."/>
            <person name="Jorgensen S.L."/>
            <person name="Zaremba-Niedzwiedzka K."/>
            <person name="Martijn J."/>
            <person name="Lind A.E."/>
            <person name="van Eijk R."/>
            <person name="Schleper C."/>
            <person name="Guy L."/>
            <person name="Ettema T.J."/>
        </authorList>
    </citation>
    <scope>NUCLEOTIDE SEQUENCE</scope>
</reference>
<comment type="caution">
    <text evidence="3">The sequence shown here is derived from an EMBL/GenBank/DDBJ whole genome shotgun (WGS) entry which is preliminary data.</text>
</comment>
<name>A0A0F9AUD2_9ZZZZ</name>
<evidence type="ECO:0000256" key="1">
    <source>
        <dbReference type="SAM" id="MobiDB-lite"/>
    </source>
</evidence>
<gene>
    <name evidence="3" type="ORF">LCGC14_2608210</name>
</gene>
<protein>
    <submittedName>
        <fullName evidence="3">Uncharacterized protein</fullName>
    </submittedName>
</protein>
<accession>A0A0F9AUD2</accession>
<feature type="transmembrane region" description="Helical" evidence="2">
    <location>
        <begin position="58"/>
        <end position="83"/>
    </location>
</feature>
<feature type="region of interest" description="Disordered" evidence="1">
    <location>
        <begin position="200"/>
        <end position="223"/>
    </location>
</feature>
<keyword evidence="2" id="KW-0472">Membrane</keyword>